<sequence length="297" mass="32941">MNKAHFIKSILFAGLIIPGFTFSLFAEPAKKDQSSTTKLRVIAYNVACGQWASPERIAEELKSLKPDIVLLSEVPIANRGKKVKDWSQRMADALGLPHVQVGNSSSAGHKDSDLSGDYNGKYKSILSRTPLSKGKNFLPEGSGWARASALRVETKIAGRKFALYSLHLPGYAHNKRQPSKIEAWQGSKHKSLADQINSEDASYDIIVGGDFNEWTDGLVMKSFAESTQLKNSVTPHSIDHILYSTKRPITLLDVKRDWGPKNQNDKNLKSDGCLSDHPWIYCEFEIPVATASKSRKK</sequence>
<accession>A0ABY7VYD0</accession>
<protein>
    <submittedName>
        <fullName evidence="2">Endonuclease/exonuclease/phosphatase family protein</fullName>
    </submittedName>
</protein>
<dbReference type="Gene3D" id="3.60.10.10">
    <property type="entry name" value="Endonuclease/exonuclease/phosphatase"/>
    <property type="match status" value="1"/>
</dbReference>
<keyword evidence="2" id="KW-0540">Nuclease</keyword>
<dbReference type="InterPro" id="IPR036691">
    <property type="entry name" value="Endo/exonu/phosph_ase_sf"/>
</dbReference>
<dbReference type="SUPFAM" id="SSF56219">
    <property type="entry name" value="DNase I-like"/>
    <property type="match status" value="1"/>
</dbReference>
<name>A0ABY7VYD0_9BACT</name>
<evidence type="ECO:0000259" key="1">
    <source>
        <dbReference type="Pfam" id="PF03372"/>
    </source>
</evidence>
<organism evidence="2 3">
    <name type="scientific">Lentisphaera profundi</name>
    <dbReference type="NCBI Taxonomy" id="1658616"/>
    <lineage>
        <taxon>Bacteria</taxon>
        <taxon>Pseudomonadati</taxon>
        <taxon>Lentisphaerota</taxon>
        <taxon>Lentisphaeria</taxon>
        <taxon>Lentisphaerales</taxon>
        <taxon>Lentisphaeraceae</taxon>
        <taxon>Lentisphaera</taxon>
    </lineage>
</organism>
<evidence type="ECO:0000313" key="3">
    <source>
        <dbReference type="Proteomes" id="UP001214250"/>
    </source>
</evidence>
<dbReference type="InterPro" id="IPR005135">
    <property type="entry name" value="Endo/exonuclease/phosphatase"/>
</dbReference>
<evidence type="ECO:0000313" key="2">
    <source>
        <dbReference type="EMBL" id="WDE98926.1"/>
    </source>
</evidence>
<dbReference type="RefSeq" id="WP_274153794.1">
    <property type="nucleotide sequence ID" value="NZ_CP117812.1"/>
</dbReference>
<dbReference type="GO" id="GO:0004519">
    <property type="term" value="F:endonuclease activity"/>
    <property type="evidence" value="ECO:0007669"/>
    <property type="project" value="UniProtKB-KW"/>
</dbReference>
<keyword evidence="2" id="KW-0255">Endonuclease</keyword>
<reference evidence="2 3" key="1">
    <citation type="submission" date="2023-02" db="EMBL/GenBank/DDBJ databases">
        <title>Genome sequence of Lentisphaera profundi SAORIC-696.</title>
        <authorList>
            <person name="Kim e."/>
            <person name="Cho J.-C."/>
            <person name="Choi A."/>
            <person name="Kang I."/>
        </authorList>
    </citation>
    <scope>NUCLEOTIDE SEQUENCE [LARGE SCALE GENOMIC DNA]</scope>
    <source>
        <strain evidence="2 3">SAORIC-696</strain>
    </source>
</reference>
<dbReference type="Pfam" id="PF03372">
    <property type="entry name" value="Exo_endo_phos"/>
    <property type="match status" value="1"/>
</dbReference>
<dbReference type="EMBL" id="CP117812">
    <property type="protein sequence ID" value="WDE98926.1"/>
    <property type="molecule type" value="Genomic_DNA"/>
</dbReference>
<keyword evidence="3" id="KW-1185">Reference proteome</keyword>
<feature type="domain" description="Endonuclease/exonuclease/phosphatase" evidence="1">
    <location>
        <begin position="44"/>
        <end position="277"/>
    </location>
</feature>
<dbReference type="Proteomes" id="UP001214250">
    <property type="component" value="Chromosome 2"/>
</dbReference>
<gene>
    <name evidence="2" type="ORF">PQO03_13890</name>
</gene>
<keyword evidence="2" id="KW-0378">Hydrolase</keyword>
<proteinExistence type="predicted"/>